<dbReference type="Ensembl" id="ENSOART00020078891.1">
    <property type="protein sequence ID" value="ENSOARP00020043811.1"/>
    <property type="gene ID" value="ENSOARG00020029750.1"/>
</dbReference>
<protein>
    <submittedName>
        <fullName evidence="1">Uncharacterized protein</fullName>
    </submittedName>
</protein>
<reference evidence="1" key="1">
    <citation type="submission" date="2020-11" db="EMBL/GenBank/DDBJ databases">
        <authorList>
            <person name="Davenport K.M."/>
            <person name="Bickhart D.M."/>
            <person name="Smith T.P.L."/>
            <person name="Murdoch B.M."/>
            <person name="Rosen B.D."/>
        </authorList>
    </citation>
    <scope>NUCLEOTIDE SEQUENCE [LARGE SCALE GENOMIC DNA]</scope>
    <source>
        <strain evidence="1">OAR_USU_Benz2616</strain>
    </source>
</reference>
<evidence type="ECO:0000313" key="1">
    <source>
        <dbReference type="Ensembl" id="ENSOARP00020043811.1"/>
    </source>
</evidence>
<reference evidence="1" key="2">
    <citation type="submission" date="2025-08" db="UniProtKB">
        <authorList>
            <consortium name="Ensembl"/>
        </authorList>
    </citation>
    <scope>IDENTIFICATION</scope>
</reference>
<sequence>MPSNHLILCCPLLLLPSIFLNIRVFSNESAFHIRWPKYWGFSFNISPSNEHSGLISFMMDWLDLLAVQGTLKSLLQHHSSKASILRPSAVFIVQFSHLYITTGKIIALTRWTFVGNVMSLLFNMLSRLVITFLPRSKRLLISWLQKPSVVILEPSPPKKALTVATVSPSISHEVMRPDAMILISEC</sequence>
<accession>A0AC11DJK4</accession>
<name>A0AC11DJK4_SHEEP</name>
<proteinExistence type="predicted"/>
<reference evidence="1" key="3">
    <citation type="submission" date="2025-09" db="UniProtKB">
        <authorList>
            <consortium name="Ensembl"/>
        </authorList>
    </citation>
    <scope>IDENTIFICATION</scope>
</reference>
<organism evidence="1">
    <name type="scientific">Ovis aries</name>
    <name type="common">Sheep</name>
    <dbReference type="NCBI Taxonomy" id="9940"/>
    <lineage>
        <taxon>Eukaryota</taxon>
        <taxon>Metazoa</taxon>
        <taxon>Chordata</taxon>
        <taxon>Craniata</taxon>
        <taxon>Vertebrata</taxon>
        <taxon>Euteleostomi</taxon>
        <taxon>Mammalia</taxon>
        <taxon>Eutheria</taxon>
        <taxon>Laurasiatheria</taxon>
        <taxon>Artiodactyla</taxon>
        <taxon>Ruminantia</taxon>
        <taxon>Pecora</taxon>
        <taxon>Bovidae</taxon>
        <taxon>Caprinae</taxon>
        <taxon>Ovis</taxon>
    </lineage>
</organism>